<dbReference type="InterPro" id="IPR019734">
    <property type="entry name" value="TPR_rpt"/>
</dbReference>
<dbReference type="InterPro" id="IPR011990">
    <property type="entry name" value="TPR-like_helical_dom_sf"/>
</dbReference>
<dbReference type="InterPro" id="IPR027417">
    <property type="entry name" value="P-loop_NTPase"/>
</dbReference>
<organism evidence="7 8">
    <name type="scientific">Rhizocola hellebori</name>
    <dbReference type="NCBI Taxonomy" id="1392758"/>
    <lineage>
        <taxon>Bacteria</taxon>
        <taxon>Bacillati</taxon>
        <taxon>Actinomycetota</taxon>
        <taxon>Actinomycetes</taxon>
        <taxon>Micromonosporales</taxon>
        <taxon>Micromonosporaceae</taxon>
        <taxon>Rhizocola</taxon>
    </lineage>
</organism>
<evidence type="ECO:0000313" key="8">
    <source>
        <dbReference type="Proteomes" id="UP000612899"/>
    </source>
</evidence>
<dbReference type="InterPro" id="IPR016032">
    <property type="entry name" value="Sig_transdc_resp-reg_C-effctor"/>
</dbReference>
<dbReference type="InterPro" id="IPR001867">
    <property type="entry name" value="OmpR/PhoB-type_DNA-bd"/>
</dbReference>
<dbReference type="Pfam" id="PF13424">
    <property type="entry name" value="TPR_12"/>
    <property type="match status" value="1"/>
</dbReference>
<dbReference type="SMART" id="SM00862">
    <property type="entry name" value="Trans_reg_C"/>
    <property type="match status" value="1"/>
</dbReference>
<evidence type="ECO:0000256" key="5">
    <source>
        <dbReference type="PROSITE-ProRule" id="PRU01091"/>
    </source>
</evidence>
<dbReference type="CDD" id="cd15831">
    <property type="entry name" value="BTAD"/>
    <property type="match status" value="1"/>
</dbReference>
<evidence type="ECO:0000256" key="4">
    <source>
        <dbReference type="ARBA" id="ARBA00023163"/>
    </source>
</evidence>
<keyword evidence="3 5" id="KW-0238">DNA-binding</keyword>
<sequence>MGEAETGSLVEIRLLGVPELLIDGKSRPLAPMERGVLAVLALVPGRVVTVEKLIDSLWAVAAASARTRIHVLISALRRKLACEVITSVAAGYMLRADSVQVDLWGFDERVAQASRAIASGGHEQAGDLLQNALGRWRGAALAGLDMPFARAARSELEERRLLALDERIACDLELGRHDRLIGELTGLVAEHPLRERLRGHLMLALTRAGRHVDALAQFRSYTAHLNDEYGLEPSSRLRELHASILRDDCPPVGPSPAAQATSPAAQGVSPVPQGVSSVLQGVSPAVLPVPAQLPAAPGGFVGRAAELAELTRLALGQGAPLLVIAGAGGAGKTALALHFAHSVAEHFDGGQFYVDLHGWADDPPLPPLHALGAFLRALGVPGDRIPLATSEAAALLRSHLHTRRVLVLLDNAASPEQVRPLLPGNHSSLVLVTSRASLGGLAASNGAVRVALGPLSDVEAIDVLGAGIAPDRRDREAVALAEVARLCGGLPLALRLAGIQIADDPARSVAGFAERLRQGDPLSRLAIPGDPQAAVANAFRLSYLRLDPACQRTFRALGAVPGADAATATVAAVTGDELGAAEAALDQLVAAHLVDKAGLGRYTMHDLVRSYAISLSRLDLAELAAARHRHWCHQLAMADAAAARLYPHAGRLALPDGLPAQSFPDAPSALAWLDAERANLVSLVADAATHPEGRGFAWLIADRMRVYLWHAHRAQEWLAVAGNARAAAEAAGDRPGLMASLISLSYAHFLARQLPQALAAAHRAQTLAAPDDLAVAEQTHNAIGNVHWRRGNLRRADIHYRRALAAARAAGRPEVVLLISLGNICLEAGRIREARDIYERAAAQAAASGAHTIEAISLVNLAVAEKELAHLAASGQCLDRARKAAAVAGHDIESAVLTELSSVYLRAGLLDRALDHASRSLLHARESANQEAETAALNALGQAHRARGEADLARECHQEALRMARMADNRYTATVALLGVAGAVRDTDPAQALRHAQEALREARRFGYRTLQADALALLAEAFLATGKLKPALTSAHHALALSRRTGYQYIEARSARVARRARTLL</sequence>
<dbReference type="GO" id="GO:0003677">
    <property type="term" value="F:DNA binding"/>
    <property type="evidence" value="ECO:0007669"/>
    <property type="project" value="UniProtKB-UniRule"/>
</dbReference>
<accession>A0A8J3QAE6</accession>
<dbReference type="AlphaFoldDB" id="A0A8J3QAE6"/>
<evidence type="ECO:0000313" key="7">
    <source>
        <dbReference type="EMBL" id="GIH06142.1"/>
    </source>
</evidence>
<feature type="DNA-binding region" description="OmpR/PhoB-type" evidence="5">
    <location>
        <begin position="1"/>
        <end position="96"/>
    </location>
</feature>
<evidence type="ECO:0000256" key="3">
    <source>
        <dbReference type="ARBA" id="ARBA00023125"/>
    </source>
</evidence>
<dbReference type="Gene3D" id="1.10.10.10">
    <property type="entry name" value="Winged helix-like DNA-binding domain superfamily/Winged helix DNA-binding domain"/>
    <property type="match status" value="1"/>
</dbReference>
<dbReference type="SUPFAM" id="SSF46894">
    <property type="entry name" value="C-terminal effector domain of the bipartite response regulators"/>
    <property type="match status" value="1"/>
</dbReference>
<dbReference type="EMBL" id="BONY01000024">
    <property type="protein sequence ID" value="GIH06142.1"/>
    <property type="molecule type" value="Genomic_DNA"/>
</dbReference>
<evidence type="ECO:0000256" key="2">
    <source>
        <dbReference type="ARBA" id="ARBA00023015"/>
    </source>
</evidence>
<keyword evidence="4" id="KW-0804">Transcription</keyword>
<dbReference type="GO" id="GO:0043531">
    <property type="term" value="F:ADP binding"/>
    <property type="evidence" value="ECO:0007669"/>
    <property type="project" value="InterPro"/>
</dbReference>
<dbReference type="Pfam" id="PF03704">
    <property type="entry name" value="BTAD"/>
    <property type="match status" value="1"/>
</dbReference>
<dbReference type="PANTHER" id="PTHR35807">
    <property type="entry name" value="TRANSCRIPTIONAL REGULATOR REDD-RELATED"/>
    <property type="match status" value="1"/>
</dbReference>
<dbReference type="SMART" id="SM01043">
    <property type="entry name" value="BTAD"/>
    <property type="match status" value="1"/>
</dbReference>
<evidence type="ECO:0000256" key="1">
    <source>
        <dbReference type="ARBA" id="ARBA00005820"/>
    </source>
</evidence>
<dbReference type="Pfam" id="PF00486">
    <property type="entry name" value="Trans_reg_C"/>
    <property type="match status" value="1"/>
</dbReference>
<dbReference type="InterPro" id="IPR036388">
    <property type="entry name" value="WH-like_DNA-bd_sf"/>
</dbReference>
<keyword evidence="8" id="KW-1185">Reference proteome</keyword>
<dbReference type="InterPro" id="IPR051677">
    <property type="entry name" value="AfsR-DnrI-RedD_regulator"/>
</dbReference>
<evidence type="ECO:0000259" key="6">
    <source>
        <dbReference type="PROSITE" id="PS51755"/>
    </source>
</evidence>
<dbReference type="Gene3D" id="3.40.50.300">
    <property type="entry name" value="P-loop containing nucleotide triphosphate hydrolases"/>
    <property type="match status" value="1"/>
</dbReference>
<dbReference type="GO" id="GO:0006355">
    <property type="term" value="P:regulation of DNA-templated transcription"/>
    <property type="evidence" value="ECO:0007669"/>
    <property type="project" value="InterPro"/>
</dbReference>
<feature type="domain" description="OmpR/PhoB-type" evidence="6">
    <location>
        <begin position="1"/>
        <end position="96"/>
    </location>
</feature>
<proteinExistence type="inferred from homology"/>
<comment type="similarity">
    <text evidence="1">Belongs to the AfsR/DnrI/RedD regulatory family.</text>
</comment>
<dbReference type="Proteomes" id="UP000612899">
    <property type="component" value="Unassembled WGS sequence"/>
</dbReference>
<dbReference type="RefSeq" id="WP_203909963.1">
    <property type="nucleotide sequence ID" value="NZ_BONY01000024.1"/>
</dbReference>
<keyword evidence="2" id="KW-0805">Transcription regulation</keyword>
<dbReference type="InterPro" id="IPR005158">
    <property type="entry name" value="BTAD"/>
</dbReference>
<dbReference type="PANTHER" id="PTHR35807:SF1">
    <property type="entry name" value="TRANSCRIPTIONAL REGULATOR REDD"/>
    <property type="match status" value="1"/>
</dbReference>
<dbReference type="Gene3D" id="1.25.40.10">
    <property type="entry name" value="Tetratricopeptide repeat domain"/>
    <property type="match status" value="4"/>
</dbReference>
<dbReference type="SUPFAM" id="SSF48452">
    <property type="entry name" value="TPR-like"/>
    <property type="match status" value="3"/>
</dbReference>
<protein>
    <submittedName>
        <fullName evidence="7">SARP family transcriptional regulator</fullName>
    </submittedName>
</protein>
<reference evidence="7" key="1">
    <citation type="submission" date="2021-01" db="EMBL/GenBank/DDBJ databases">
        <title>Whole genome shotgun sequence of Rhizocola hellebori NBRC 109834.</title>
        <authorList>
            <person name="Komaki H."/>
            <person name="Tamura T."/>
        </authorList>
    </citation>
    <scope>NUCLEOTIDE SEQUENCE</scope>
    <source>
        <strain evidence="7">NBRC 109834</strain>
    </source>
</reference>
<dbReference type="GO" id="GO:0000160">
    <property type="term" value="P:phosphorelay signal transduction system"/>
    <property type="evidence" value="ECO:0007669"/>
    <property type="project" value="InterPro"/>
</dbReference>
<dbReference type="PROSITE" id="PS51755">
    <property type="entry name" value="OMPR_PHOB"/>
    <property type="match status" value="1"/>
</dbReference>
<dbReference type="SMART" id="SM00028">
    <property type="entry name" value="TPR"/>
    <property type="match status" value="6"/>
</dbReference>
<comment type="caution">
    <text evidence="7">The sequence shown here is derived from an EMBL/GenBank/DDBJ whole genome shotgun (WGS) entry which is preliminary data.</text>
</comment>
<dbReference type="PRINTS" id="PR00364">
    <property type="entry name" value="DISEASERSIST"/>
</dbReference>
<name>A0A8J3QAE6_9ACTN</name>
<dbReference type="SUPFAM" id="SSF52540">
    <property type="entry name" value="P-loop containing nucleoside triphosphate hydrolases"/>
    <property type="match status" value="1"/>
</dbReference>
<gene>
    <name evidence="7" type="ORF">Rhe02_42090</name>
</gene>